<evidence type="ECO:0000256" key="5">
    <source>
        <dbReference type="ARBA" id="ARBA00023128"/>
    </source>
</evidence>
<dbReference type="InterPro" id="IPR052374">
    <property type="entry name" value="SERAC1"/>
</dbReference>
<accession>A0ABR1YLD6</accession>
<evidence type="ECO:0000313" key="8">
    <source>
        <dbReference type="Proteomes" id="UP001492380"/>
    </source>
</evidence>
<evidence type="ECO:0000256" key="4">
    <source>
        <dbReference type="ARBA" id="ARBA00022824"/>
    </source>
</evidence>
<dbReference type="Proteomes" id="UP001492380">
    <property type="component" value="Unassembled WGS sequence"/>
</dbReference>
<keyword evidence="6" id="KW-0472">Membrane</keyword>
<evidence type="ECO:0000313" key="7">
    <source>
        <dbReference type="EMBL" id="KAK8232528.1"/>
    </source>
</evidence>
<gene>
    <name evidence="7" type="ORF">HDK90DRAFT_512443</name>
</gene>
<sequence>MATSTGLGGALSDPLNATTDIVFVHGLGGDRVRTWTAVPSEDNPEAVFWPKELLPEVCKAARILSFGYDASFAQFWPGQDVPVETTIDDHSTSLFQNLAGLRSETSSTKRPIIFVAHSLGGLVVANALARQNADAASQAIGNATKGAIFLGTPFEGSDLAKLGKIGVQIASLFSSTNEHKLKDLQRRSQKVTEITRGFLKYLRVRDQSESRNFLDVACFFEEYQTRVGPLRQKIGLVVDKESAVIPGIDGQPIPASHSNMCKFGFVEHAGFRSVSAKLCQWITALKSPSSAEADQLKKSAINISAVIENNPNNQGVIMGGFNVTKENGVSAIGSQTYYYGSRLDGPSK</sequence>
<dbReference type="SUPFAM" id="SSF53474">
    <property type="entry name" value="alpha/beta-Hydrolases"/>
    <property type="match status" value="1"/>
</dbReference>
<name>A0ABR1YLD6_9PEZI</name>
<dbReference type="Gene3D" id="3.40.50.1820">
    <property type="entry name" value="alpha/beta hydrolase"/>
    <property type="match status" value="1"/>
</dbReference>
<organism evidence="7 8">
    <name type="scientific">Phyllosticta capitalensis</name>
    <dbReference type="NCBI Taxonomy" id="121624"/>
    <lineage>
        <taxon>Eukaryota</taxon>
        <taxon>Fungi</taxon>
        <taxon>Dikarya</taxon>
        <taxon>Ascomycota</taxon>
        <taxon>Pezizomycotina</taxon>
        <taxon>Dothideomycetes</taxon>
        <taxon>Dothideomycetes incertae sedis</taxon>
        <taxon>Botryosphaeriales</taxon>
        <taxon>Phyllostictaceae</taxon>
        <taxon>Phyllosticta</taxon>
    </lineage>
</organism>
<keyword evidence="5" id="KW-0496">Mitochondrion</keyword>
<keyword evidence="4" id="KW-0256">Endoplasmic reticulum</keyword>
<evidence type="ECO:0000256" key="2">
    <source>
        <dbReference type="ARBA" id="ARBA00004240"/>
    </source>
</evidence>
<dbReference type="PANTHER" id="PTHR48182">
    <property type="entry name" value="PROTEIN SERAC1"/>
    <property type="match status" value="1"/>
</dbReference>
<evidence type="ECO:0000256" key="6">
    <source>
        <dbReference type="ARBA" id="ARBA00023136"/>
    </source>
</evidence>
<dbReference type="EMBL" id="JBBWRZ010000007">
    <property type="protein sequence ID" value="KAK8232528.1"/>
    <property type="molecule type" value="Genomic_DNA"/>
</dbReference>
<protein>
    <submittedName>
        <fullName evidence="7">Ribonuclease p/mrp subunit</fullName>
    </submittedName>
</protein>
<evidence type="ECO:0000256" key="3">
    <source>
        <dbReference type="ARBA" id="ARBA00004370"/>
    </source>
</evidence>
<dbReference type="InterPro" id="IPR029058">
    <property type="entry name" value="AB_hydrolase_fold"/>
</dbReference>
<keyword evidence="8" id="KW-1185">Reference proteome</keyword>
<reference evidence="7 8" key="1">
    <citation type="submission" date="2024-04" db="EMBL/GenBank/DDBJ databases">
        <title>Phyllosticta paracitricarpa is synonymous to the EU quarantine fungus P. citricarpa based on phylogenomic analyses.</title>
        <authorList>
            <consortium name="Lawrence Berkeley National Laboratory"/>
            <person name="Van Ingen-Buijs V.A."/>
            <person name="Van Westerhoven A.C."/>
            <person name="Haridas S."/>
            <person name="Skiadas P."/>
            <person name="Martin F."/>
            <person name="Groenewald J.Z."/>
            <person name="Crous P.W."/>
            <person name="Seidl M.F."/>
        </authorList>
    </citation>
    <scope>NUCLEOTIDE SEQUENCE [LARGE SCALE GENOMIC DNA]</scope>
    <source>
        <strain evidence="7 8">CBS 123374</strain>
    </source>
</reference>
<comment type="caution">
    <text evidence="7">The sequence shown here is derived from an EMBL/GenBank/DDBJ whole genome shotgun (WGS) entry which is preliminary data.</text>
</comment>
<comment type="subcellular location">
    <subcellularLocation>
        <location evidence="2">Endoplasmic reticulum</location>
    </subcellularLocation>
    <subcellularLocation>
        <location evidence="3">Membrane</location>
    </subcellularLocation>
    <subcellularLocation>
        <location evidence="1">Mitochondrion</location>
    </subcellularLocation>
</comment>
<evidence type="ECO:0000256" key="1">
    <source>
        <dbReference type="ARBA" id="ARBA00004173"/>
    </source>
</evidence>
<proteinExistence type="predicted"/>
<dbReference type="PANTHER" id="PTHR48182:SF2">
    <property type="entry name" value="PROTEIN SERAC1"/>
    <property type="match status" value="1"/>
</dbReference>